<dbReference type="GO" id="GO:0016887">
    <property type="term" value="F:ATP hydrolysis activity"/>
    <property type="evidence" value="ECO:0007669"/>
    <property type="project" value="InterPro"/>
</dbReference>
<dbReference type="InterPro" id="IPR017871">
    <property type="entry name" value="ABC_transporter-like_CS"/>
</dbReference>
<dbReference type="PANTHER" id="PTHR43335:SF4">
    <property type="entry name" value="ABC TRANSPORTER, ATP-BINDING PROTEIN"/>
    <property type="match status" value="1"/>
</dbReference>
<dbReference type="Proteomes" id="UP000220621">
    <property type="component" value="Unassembled WGS sequence"/>
</dbReference>
<comment type="caution">
    <text evidence="5">The sequence shown here is derived from an EMBL/GenBank/DDBJ whole genome shotgun (WGS) entry which is preliminary data.</text>
</comment>
<organism evidence="5 6">
    <name type="scientific">Bacillus wiedmannii</name>
    <dbReference type="NCBI Taxonomy" id="1890302"/>
    <lineage>
        <taxon>Bacteria</taxon>
        <taxon>Bacillati</taxon>
        <taxon>Bacillota</taxon>
        <taxon>Bacilli</taxon>
        <taxon>Bacillales</taxon>
        <taxon>Bacillaceae</taxon>
        <taxon>Bacillus</taxon>
        <taxon>Bacillus cereus group</taxon>
    </lineage>
</organism>
<proteinExistence type="inferred from homology"/>
<keyword evidence="3" id="KW-0547">Nucleotide-binding</keyword>
<comment type="similarity">
    <text evidence="1">Belongs to the ABC transporter superfamily.</text>
</comment>
<dbReference type="InterPro" id="IPR003439">
    <property type="entry name" value="ABC_transporter-like_ATP-bd"/>
</dbReference>
<evidence type="ECO:0000256" key="4">
    <source>
        <dbReference type="ARBA" id="ARBA00022840"/>
    </source>
</evidence>
<dbReference type="PROSITE" id="PS00211">
    <property type="entry name" value="ABC_TRANSPORTER_1"/>
    <property type="match status" value="1"/>
</dbReference>
<dbReference type="SMART" id="SM00382">
    <property type="entry name" value="AAA"/>
    <property type="match status" value="1"/>
</dbReference>
<keyword evidence="4 5" id="KW-0067">ATP-binding</keyword>
<name>A0A2B5X7U2_9BACI</name>
<dbReference type="RefSeq" id="WP_098102599.1">
    <property type="nucleotide sequence ID" value="NZ_NUDL01000041.1"/>
</dbReference>
<protein>
    <submittedName>
        <fullName evidence="5">Multidrug ABC transporter ATP-binding protein</fullName>
    </submittedName>
</protein>
<dbReference type="PANTHER" id="PTHR43335">
    <property type="entry name" value="ABC TRANSPORTER, ATP-BINDING PROTEIN"/>
    <property type="match status" value="1"/>
</dbReference>
<evidence type="ECO:0000256" key="2">
    <source>
        <dbReference type="ARBA" id="ARBA00022448"/>
    </source>
</evidence>
<dbReference type="Pfam" id="PF00005">
    <property type="entry name" value="ABC_tran"/>
    <property type="match status" value="1"/>
</dbReference>
<evidence type="ECO:0000313" key="5">
    <source>
        <dbReference type="EMBL" id="PEM55460.1"/>
    </source>
</evidence>
<dbReference type="PROSITE" id="PS50893">
    <property type="entry name" value="ABC_TRANSPORTER_2"/>
    <property type="match status" value="1"/>
</dbReference>
<reference evidence="5 6" key="1">
    <citation type="submission" date="2017-09" db="EMBL/GenBank/DDBJ databases">
        <title>Large-scale bioinformatics analysis of Bacillus genomes uncovers conserved roles of natural products in bacterial physiology.</title>
        <authorList>
            <consortium name="Agbiome Team Llc"/>
            <person name="Bleich R.M."/>
            <person name="Grubbs K.J."/>
            <person name="Santa Maria K.C."/>
            <person name="Allen S.E."/>
            <person name="Farag S."/>
            <person name="Shank E.A."/>
            <person name="Bowers A."/>
        </authorList>
    </citation>
    <scope>NUCLEOTIDE SEQUENCE [LARGE SCALE GENOMIC DNA]</scope>
    <source>
        <strain evidence="5 6">AFS010764</strain>
    </source>
</reference>
<evidence type="ECO:0000256" key="3">
    <source>
        <dbReference type="ARBA" id="ARBA00022741"/>
    </source>
</evidence>
<dbReference type="InterPro" id="IPR027417">
    <property type="entry name" value="P-loop_NTPase"/>
</dbReference>
<dbReference type="EMBL" id="NUDL01000041">
    <property type="protein sequence ID" value="PEM55460.1"/>
    <property type="molecule type" value="Genomic_DNA"/>
</dbReference>
<sequence length="220" mass="24645">MEYIVEIKKLTKVIKGHTVLNNVNLQLDKGKIYGFQGKNGSGKTMLLRAICGLIKPTKGEVFVNQKKLDDNFPDSIGVLIEYPGFLPNYTGLQNLKLLASIQNKINEEDIRKVLIQVGLDPTDKRKVKKYSLGMKQRLGIAQAVMENPDILVLDEPTNALDKNAVKIVRELLLDLKKQGKTIIIASHDQNELQVLCDDLYTIDTGEIVEHYTTDLSDLQG</sequence>
<evidence type="ECO:0000256" key="1">
    <source>
        <dbReference type="ARBA" id="ARBA00005417"/>
    </source>
</evidence>
<dbReference type="GO" id="GO:0005524">
    <property type="term" value="F:ATP binding"/>
    <property type="evidence" value="ECO:0007669"/>
    <property type="project" value="UniProtKB-KW"/>
</dbReference>
<dbReference type="SUPFAM" id="SSF52540">
    <property type="entry name" value="P-loop containing nucleoside triphosphate hydrolases"/>
    <property type="match status" value="1"/>
</dbReference>
<gene>
    <name evidence="5" type="ORF">CN611_14410</name>
</gene>
<dbReference type="AlphaFoldDB" id="A0A2B5X7U2"/>
<evidence type="ECO:0000313" key="6">
    <source>
        <dbReference type="Proteomes" id="UP000220621"/>
    </source>
</evidence>
<dbReference type="Gene3D" id="3.40.50.300">
    <property type="entry name" value="P-loop containing nucleotide triphosphate hydrolases"/>
    <property type="match status" value="1"/>
</dbReference>
<accession>A0A2B5X7U2</accession>
<keyword evidence="2" id="KW-0813">Transport</keyword>
<dbReference type="InterPro" id="IPR003593">
    <property type="entry name" value="AAA+_ATPase"/>
</dbReference>